<organism evidence="2 3">
    <name type="scientific">Elysia crispata</name>
    <name type="common">lettuce slug</name>
    <dbReference type="NCBI Taxonomy" id="231223"/>
    <lineage>
        <taxon>Eukaryota</taxon>
        <taxon>Metazoa</taxon>
        <taxon>Spiralia</taxon>
        <taxon>Lophotrochozoa</taxon>
        <taxon>Mollusca</taxon>
        <taxon>Gastropoda</taxon>
        <taxon>Heterobranchia</taxon>
        <taxon>Euthyneura</taxon>
        <taxon>Panpulmonata</taxon>
        <taxon>Sacoglossa</taxon>
        <taxon>Placobranchoidea</taxon>
        <taxon>Plakobranchidae</taxon>
        <taxon>Elysia</taxon>
    </lineage>
</organism>
<sequence>MCQEESKHFVMKTRQIAEVSPFSSLEWQLTDWLADSVWCESPQWISGFMRHSPMLDAAAQTGWGDAGLAALSDRQAERWVTQLQRWKSGPDQTVNSCGAVWLQQAARLKKNLTTRSKQAEYVWEKSQACRPGFLGKTGKPQHVCHRNIPDQGQCGTRRRADTGRNRASGPGLRTALFILTRPREFGKHT</sequence>
<evidence type="ECO:0000313" key="3">
    <source>
        <dbReference type="Proteomes" id="UP001283361"/>
    </source>
</evidence>
<name>A0AAE1AMR9_9GAST</name>
<evidence type="ECO:0000256" key="1">
    <source>
        <dbReference type="SAM" id="MobiDB-lite"/>
    </source>
</evidence>
<accession>A0AAE1AMR9</accession>
<proteinExistence type="predicted"/>
<feature type="region of interest" description="Disordered" evidence="1">
    <location>
        <begin position="147"/>
        <end position="170"/>
    </location>
</feature>
<comment type="caution">
    <text evidence="2">The sequence shown here is derived from an EMBL/GenBank/DDBJ whole genome shotgun (WGS) entry which is preliminary data.</text>
</comment>
<dbReference type="EMBL" id="JAWDGP010001540">
    <property type="protein sequence ID" value="KAK3790435.1"/>
    <property type="molecule type" value="Genomic_DNA"/>
</dbReference>
<reference evidence="2" key="1">
    <citation type="journal article" date="2023" name="G3 (Bethesda)">
        <title>A reference genome for the long-term kleptoplast-retaining sea slug Elysia crispata morphotype clarki.</title>
        <authorList>
            <person name="Eastman K.E."/>
            <person name="Pendleton A.L."/>
            <person name="Shaikh M.A."/>
            <person name="Suttiyut T."/>
            <person name="Ogas R."/>
            <person name="Tomko P."/>
            <person name="Gavelis G."/>
            <person name="Widhalm J.R."/>
            <person name="Wisecaver J.H."/>
        </authorList>
    </citation>
    <scope>NUCLEOTIDE SEQUENCE</scope>
    <source>
        <strain evidence="2">ECLA1</strain>
    </source>
</reference>
<dbReference type="Proteomes" id="UP001283361">
    <property type="component" value="Unassembled WGS sequence"/>
</dbReference>
<evidence type="ECO:0000313" key="2">
    <source>
        <dbReference type="EMBL" id="KAK3790435.1"/>
    </source>
</evidence>
<dbReference type="AlphaFoldDB" id="A0AAE1AMR9"/>
<gene>
    <name evidence="2" type="ORF">RRG08_015904</name>
</gene>
<keyword evidence="3" id="KW-1185">Reference proteome</keyword>
<protein>
    <submittedName>
        <fullName evidence="2">Uncharacterized protein</fullName>
    </submittedName>
</protein>